<gene>
    <name evidence="1" type="ORF">E0946_02550</name>
</gene>
<evidence type="ECO:0000313" key="2">
    <source>
        <dbReference type="Proteomes" id="UP000294588"/>
    </source>
</evidence>
<sequence length="137" mass="16391">MNKEYKEIKTTITEEEANEMIEKVAHFFVDRSLGSAGIMLFESLHPLHGIASQALYFILPFAEMIFDSNQYQRFALMIQSDDYFKRLIKRIDELDEETNEERRNKARLKRQRRKNQRKAFFKKIFNKTNKSTESTEV</sequence>
<organism evidence="1 2">
    <name type="scientific">Candidatus Syntrophosphaera thermopropionivorans</name>
    <dbReference type="NCBI Taxonomy" id="2593015"/>
    <lineage>
        <taxon>Bacteria</taxon>
        <taxon>Pseudomonadati</taxon>
        <taxon>Candidatus Cloacimonadota</taxon>
        <taxon>Candidatus Cloacimonadia</taxon>
        <taxon>Candidatus Cloacimonadales</taxon>
        <taxon>Candidatus Cloacimonadaceae</taxon>
        <taxon>Candidatus Syntrophosphaera</taxon>
    </lineage>
</organism>
<comment type="caution">
    <text evidence="1">The sequence shown here is derived from an EMBL/GenBank/DDBJ whole genome shotgun (WGS) entry which is preliminary data.</text>
</comment>
<keyword evidence="2" id="KW-1185">Reference proteome</keyword>
<reference evidence="1" key="1">
    <citation type="submission" date="2019-03" db="EMBL/GenBank/DDBJ databases">
        <title>Candidatus Syntrophosphaera thermopropionivorans: a novel player in syntrophic propionate oxidation during anaerobic digestion.</title>
        <authorList>
            <person name="Dyksma S."/>
        </authorList>
    </citation>
    <scope>NUCLEOTIDE SEQUENCE</scope>
    <source>
        <strain evidence="1">W5</strain>
    </source>
</reference>
<evidence type="ECO:0000313" key="1">
    <source>
        <dbReference type="EMBL" id="TDF73658.1"/>
    </source>
</evidence>
<dbReference type="Proteomes" id="UP000294588">
    <property type="component" value="Unassembled WGS sequence"/>
</dbReference>
<proteinExistence type="predicted"/>
<dbReference type="EMBL" id="SMOG01000004">
    <property type="protein sequence ID" value="TDF73658.1"/>
    <property type="molecule type" value="Genomic_DNA"/>
</dbReference>
<protein>
    <submittedName>
        <fullName evidence="1">Uncharacterized protein</fullName>
    </submittedName>
</protein>
<accession>A0AC61QJY3</accession>
<name>A0AC61QJY3_9BACT</name>